<evidence type="ECO:0000313" key="9">
    <source>
        <dbReference type="Proteomes" id="UP000053815"/>
    </source>
</evidence>
<dbReference type="EMBL" id="DF836597">
    <property type="protein sequence ID" value="GAN09973.1"/>
    <property type="molecule type" value="Genomic_DNA"/>
</dbReference>
<evidence type="ECO:0000256" key="3">
    <source>
        <dbReference type="ARBA" id="ARBA00023002"/>
    </source>
</evidence>
<protein>
    <submittedName>
        <fullName evidence="8">Cytochrome P450 704C1-like</fullName>
    </submittedName>
</protein>
<dbReference type="OrthoDB" id="1470350at2759"/>
<evidence type="ECO:0000256" key="5">
    <source>
        <dbReference type="PIRSR" id="PIRSR602401-1"/>
    </source>
</evidence>
<comment type="cofactor">
    <cofactor evidence="5">
        <name>heme</name>
        <dbReference type="ChEBI" id="CHEBI:30413"/>
    </cofactor>
</comment>
<dbReference type="GO" id="GO:0005506">
    <property type="term" value="F:iron ion binding"/>
    <property type="evidence" value="ECO:0007669"/>
    <property type="project" value="InterPro"/>
</dbReference>
<dbReference type="InterPro" id="IPR002401">
    <property type="entry name" value="Cyt_P450_E_grp-I"/>
</dbReference>
<evidence type="ECO:0000256" key="6">
    <source>
        <dbReference type="RuleBase" id="RU000461"/>
    </source>
</evidence>
<dbReference type="PROSITE" id="PS00086">
    <property type="entry name" value="CYTOCHROME_P450"/>
    <property type="match status" value="1"/>
</dbReference>
<dbReference type="PRINTS" id="PR00463">
    <property type="entry name" value="EP450I"/>
</dbReference>
<dbReference type="STRING" id="91626.A0A0C9N5V5"/>
<gene>
    <name evidence="8" type="ORF">MAM1_0308c09506</name>
</gene>
<reference evidence="8" key="1">
    <citation type="submission" date="2014-09" db="EMBL/GenBank/DDBJ databases">
        <title>Draft genome sequence of an oleaginous Mucoromycotina fungus Mucor ambiguus NBRC6742.</title>
        <authorList>
            <person name="Takeda I."/>
            <person name="Yamane N."/>
            <person name="Morita T."/>
            <person name="Tamano K."/>
            <person name="Machida M."/>
            <person name="Baker S."/>
            <person name="Koike H."/>
        </authorList>
    </citation>
    <scope>NUCLEOTIDE SEQUENCE</scope>
    <source>
        <strain evidence="8">NBRC 6742</strain>
    </source>
</reference>
<dbReference type="GO" id="GO:0016705">
    <property type="term" value="F:oxidoreductase activity, acting on paired donors, with incorporation or reduction of molecular oxygen"/>
    <property type="evidence" value="ECO:0007669"/>
    <property type="project" value="InterPro"/>
</dbReference>
<accession>A0A0C9N5V5</accession>
<organism evidence="8">
    <name type="scientific">Mucor ambiguus</name>
    <dbReference type="NCBI Taxonomy" id="91626"/>
    <lineage>
        <taxon>Eukaryota</taxon>
        <taxon>Fungi</taxon>
        <taxon>Fungi incertae sedis</taxon>
        <taxon>Mucoromycota</taxon>
        <taxon>Mucoromycotina</taxon>
        <taxon>Mucoromycetes</taxon>
        <taxon>Mucorales</taxon>
        <taxon>Mucorineae</taxon>
        <taxon>Mucoraceae</taxon>
        <taxon>Mucor</taxon>
    </lineage>
</organism>
<evidence type="ECO:0000256" key="4">
    <source>
        <dbReference type="ARBA" id="ARBA00023004"/>
    </source>
</evidence>
<evidence type="ECO:0000256" key="2">
    <source>
        <dbReference type="ARBA" id="ARBA00022723"/>
    </source>
</evidence>
<dbReference type="PRINTS" id="PR00385">
    <property type="entry name" value="P450"/>
</dbReference>
<feature type="binding site" description="axial binding residue" evidence="5">
    <location>
        <position position="450"/>
    </location>
    <ligand>
        <name>heme</name>
        <dbReference type="ChEBI" id="CHEBI:30413"/>
    </ligand>
    <ligandPart>
        <name>Fe</name>
        <dbReference type="ChEBI" id="CHEBI:18248"/>
    </ligandPart>
</feature>
<keyword evidence="2 5" id="KW-0479">Metal-binding</keyword>
<dbReference type="InterPro" id="IPR001128">
    <property type="entry name" value="Cyt_P450"/>
</dbReference>
<keyword evidence="5 6" id="KW-0349">Heme</keyword>
<keyword evidence="7" id="KW-0812">Transmembrane</keyword>
<feature type="transmembrane region" description="Helical" evidence="7">
    <location>
        <begin position="9"/>
        <end position="28"/>
    </location>
</feature>
<dbReference type="Pfam" id="PF00067">
    <property type="entry name" value="p450"/>
    <property type="match status" value="1"/>
</dbReference>
<dbReference type="Gene3D" id="1.10.630.10">
    <property type="entry name" value="Cytochrome P450"/>
    <property type="match status" value="1"/>
</dbReference>
<dbReference type="InterPro" id="IPR036396">
    <property type="entry name" value="Cyt_P450_sf"/>
</dbReference>
<dbReference type="Proteomes" id="UP000053815">
    <property type="component" value="Unassembled WGS sequence"/>
</dbReference>
<dbReference type="PANTHER" id="PTHR24296">
    <property type="entry name" value="CYTOCHROME P450"/>
    <property type="match status" value="1"/>
</dbReference>
<dbReference type="GO" id="GO:0004497">
    <property type="term" value="F:monooxygenase activity"/>
    <property type="evidence" value="ECO:0007669"/>
    <property type="project" value="UniProtKB-KW"/>
</dbReference>
<dbReference type="GO" id="GO:0006629">
    <property type="term" value="P:lipid metabolic process"/>
    <property type="evidence" value="ECO:0007669"/>
    <property type="project" value="UniProtKB-ARBA"/>
</dbReference>
<evidence type="ECO:0000256" key="7">
    <source>
        <dbReference type="SAM" id="Phobius"/>
    </source>
</evidence>
<proteinExistence type="inferred from homology"/>
<dbReference type="InterPro" id="IPR017972">
    <property type="entry name" value="Cyt_P450_CS"/>
</dbReference>
<dbReference type="SUPFAM" id="SSF48264">
    <property type="entry name" value="Cytochrome P450"/>
    <property type="match status" value="1"/>
</dbReference>
<keyword evidence="4 5" id="KW-0408">Iron</keyword>
<sequence length="505" mass="57472">MSSSTSNPMLSYIGGAAIAGVAALTAIYNDRAVFDPKREGIKTQSGWPLVGNLPVLIQYKEKIHDFLLGGFTQLDDMTLTMSALGIPRHIATLDPRNVEHVLKSNFENYIKGPEFHASLVSLFGNGIFNANGEDWKYQPDIAHTDIRSSVFVEEIEFMSSNIWDKAADNHEVVDFHDVMFKFTLDSFILLGFGVHLNALKSDGKVPFAAAFDEAQKTTFQRFVNPIWPITERLLSIAMPWKPSMNNHLEVVDTFAREVTEKRRVEIANGEVHRDLLSRFMDARNAQGELLNNDELRDIVLNFVIAGRDTTAQALSWTFYMLLCHPRVEEKLLKEINESINEEVMHNSPALFEVIKNMTYAHAVFYEVLRLYPSVPLNQKYALNDDIWPDGTQIRKGDYILWCPYAQGRCEKVWGPDAKDFKPERWINEQGELRRESQGQWPAFHAGPRVCLGQHLATLEALVAIIFLLKRYKFSLVAGQDITYQVSLTLPMAEGMKVMVEKREQI</sequence>
<dbReference type="GO" id="GO:0020037">
    <property type="term" value="F:heme binding"/>
    <property type="evidence" value="ECO:0007669"/>
    <property type="project" value="InterPro"/>
</dbReference>
<keyword evidence="7" id="KW-0472">Membrane</keyword>
<evidence type="ECO:0000256" key="1">
    <source>
        <dbReference type="ARBA" id="ARBA00010617"/>
    </source>
</evidence>
<dbReference type="AlphaFoldDB" id="A0A0C9N5V5"/>
<keyword evidence="3 6" id="KW-0560">Oxidoreductase</keyword>
<keyword evidence="7" id="KW-1133">Transmembrane helix</keyword>
<keyword evidence="9" id="KW-1185">Reference proteome</keyword>
<keyword evidence="6" id="KW-0503">Monooxygenase</keyword>
<comment type="similarity">
    <text evidence="1 6">Belongs to the cytochrome P450 family.</text>
</comment>
<name>A0A0C9N5V5_9FUNG</name>
<evidence type="ECO:0000313" key="8">
    <source>
        <dbReference type="EMBL" id="GAN09973.1"/>
    </source>
</evidence>